<evidence type="ECO:0000313" key="2">
    <source>
        <dbReference type="EMBL" id="EAY19905.1"/>
    </source>
</evidence>
<dbReference type="Gene3D" id="1.25.40.20">
    <property type="entry name" value="Ankyrin repeat-containing domain"/>
    <property type="match status" value="1"/>
</dbReference>
<dbReference type="PANTHER" id="PTHR24159:SF5">
    <property type="entry name" value="ANK_REP_REGION DOMAIN-CONTAINING PROTEIN"/>
    <property type="match status" value="1"/>
</dbReference>
<dbReference type="InterPro" id="IPR020683">
    <property type="entry name" value="DUF3447"/>
</dbReference>
<sequence length="328" mass="39031">MSCDCCCDCSCEADLDILPSNLKFKSIKDIQMPEEFNTYEEIEKLILNYNLENLESTFLSLKQILDADIALDQVVFNTLGYFKNFYKPDHFKNLETLLSTEYDINYKTYSIKLESVSNPNHTTNDKMNSDNISYVKKMCRSNKTETKHNLMCIACREGHINCVNYLLTTNLHLDREIARNAAFGGNMEIIQTLESKNLSFDYCLECAIARHHYALCDYLIKNYRCEKIDAKRCLEFYNFRAFYFCLENNLTKEMFIEDIAQRHYFYFFKYMAKQGFTGQVPRETILKHMIDKKYIEYVRFVFENFKIVETKDQKVIMKRLLKQRMKIF</sequence>
<dbReference type="Pfam" id="PF11929">
    <property type="entry name" value="DUF3447"/>
    <property type="match status" value="1"/>
</dbReference>
<keyword evidence="3" id="KW-1185">Reference proteome</keyword>
<gene>
    <name evidence="2" type="ORF">TVAG_130130</name>
</gene>
<dbReference type="VEuPathDB" id="TrichDB:TVAGG3_0711860"/>
<dbReference type="EMBL" id="DS113203">
    <property type="protein sequence ID" value="EAY19905.1"/>
    <property type="molecule type" value="Genomic_DNA"/>
</dbReference>
<dbReference type="AlphaFoldDB" id="A2DIA9"/>
<organism evidence="2 3">
    <name type="scientific">Trichomonas vaginalis (strain ATCC PRA-98 / G3)</name>
    <dbReference type="NCBI Taxonomy" id="412133"/>
    <lineage>
        <taxon>Eukaryota</taxon>
        <taxon>Metamonada</taxon>
        <taxon>Parabasalia</taxon>
        <taxon>Trichomonadida</taxon>
        <taxon>Trichomonadidae</taxon>
        <taxon>Trichomonas</taxon>
    </lineage>
</organism>
<evidence type="ECO:0000259" key="1">
    <source>
        <dbReference type="Pfam" id="PF11929"/>
    </source>
</evidence>
<dbReference type="PANTHER" id="PTHR24159">
    <property type="match status" value="1"/>
</dbReference>
<dbReference type="SUPFAM" id="SSF48403">
    <property type="entry name" value="Ankyrin repeat"/>
    <property type="match status" value="1"/>
</dbReference>
<dbReference type="InterPro" id="IPR036770">
    <property type="entry name" value="Ankyrin_rpt-contain_sf"/>
</dbReference>
<dbReference type="SMR" id="A2DIA9"/>
<dbReference type="InParanoid" id="A2DIA9"/>
<dbReference type="KEGG" id="tva:5465435"/>
<protein>
    <recommendedName>
        <fullName evidence="1">DUF3447 domain-containing protein</fullName>
    </recommendedName>
</protein>
<dbReference type="Proteomes" id="UP000001542">
    <property type="component" value="Unassembled WGS sequence"/>
</dbReference>
<dbReference type="RefSeq" id="XP_001580891.1">
    <property type="nucleotide sequence ID" value="XM_001580841.1"/>
</dbReference>
<reference evidence="2" key="2">
    <citation type="journal article" date="2007" name="Science">
        <title>Draft genome sequence of the sexually transmitted pathogen Trichomonas vaginalis.</title>
        <authorList>
            <person name="Carlton J.M."/>
            <person name="Hirt R.P."/>
            <person name="Silva J.C."/>
            <person name="Delcher A.L."/>
            <person name="Schatz M."/>
            <person name="Zhao Q."/>
            <person name="Wortman J.R."/>
            <person name="Bidwell S.L."/>
            <person name="Alsmark U.C.M."/>
            <person name="Besteiro S."/>
            <person name="Sicheritz-Ponten T."/>
            <person name="Noel C.J."/>
            <person name="Dacks J.B."/>
            <person name="Foster P.G."/>
            <person name="Simillion C."/>
            <person name="Van de Peer Y."/>
            <person name="Miranda-Saavedra D."/>
            <person name="Barton G.J."/>
            <person name="Westrop G.D."/>
            <person name="Mueller S."/>
            <person name="Dessi D."/>
            <person name="Fiori P.L."/>
            <person name="Ren Q."/>
            <person name="Paulsen I."/>
            <person name="Zhang H."/>
            <person name="Bastida-Corcuera F.D."/>
            <person name="Simoes-Barbosa A."/>
            <person name="Brown M.T."/>
            <person name="Hayes R.D."/>
            <person name="Mukherjee M."/>
            <person name="Okumura C.Y."/>
            <person name="Schneider R."/>
            <person name="Smith A.J."/>
            <person name="Vanacova S."/>
            <person name="Villalvazo M."/>
            <person name="Haas B.J."/>
            <person name="Pertea M."/>
            <person name="Feldblyum T.V."/>
            <person name="Utterback T.R."/>
            <person name="Shu C.L."/>
            <person name="Osoegawa K."/>
            <person name="de Jong P.J."/>
            <person name="Hrdy I."/>
            <person name="Horvathova L."/>
            <person name="Zubacova Z."/>
            <person name="Dolezal P."/>
            <person name="Malik S.B."/>
            <person name="Logsdon J.M. Jr."/>
            <person name="Henze K."/>
            <person name="Gupta A."/>
            <person name="Wang C.C."/>
            <person name="Dunne R.L."/>
            <person name="Upcroft J.A."/>
            <person name="Upcroft P."/>
            <person name="White O."/>
            <person name="Salzberg S.L."/>
            <person name="Tang P."/>
            <person name="Chiu C.-H."/>
            <person name="Lee Y.-S."/>
            <person name="Embley T.M."/>
            <person name="Coombs G.H."/>
            <person name="Mottram J.C."/>
            <person name="Tachezy J."/>
            <person name="Fraser-Liggett C.M."/>
            <person name="Johnson P.J."/>
        </authorList>
    </citation>
    <scope>NUCLEOTIDE SEQUENCE [LARGE SCALE GENOMIC DNA]</scope>
    <source>
        <strain evidence="2">G3</strain>
    </source>
</reference>
<name>A2DIA9_TRIV3</name>
<evidence type="ECO:0000313" key="3">
    <source>
        <dbReference type="Proteomes" id="UP000001542"/>
    </source>
</evidence>
<dbReference type="VEuPathDB" id="TrichDB:TVAG_130130"/>
<reference evidence="2" key="1">
    <citation type="submission" date="2006-10" db="EMBL/GenBank/DDBJ databases">
        <authorList>
            <person name="Amadeo P."/>
            <person name="Zhao Q."/>
            <person name="Wortman J."/>
            <person name="Fraser-Liggett C."/>
            <person name="Carlton J."/>
        </authorList>
    </citation>
    <scope>NUCLEOTIDE SEQUENCE</scope>
    <source>
        <strain evidence="2">G3</strain>
    </source>
</reference>
<feature type="domain" description="DUF3447" evidence="1">
    <location>
        <begin position="175"/>
        <end position="244"/>
    </location>
</feature>
<proteinExistence type="predicted"/>
<accession>A2DIA9</accession>